<evidence type="ECO:0000259" key="6">
    <source>
        <dbReference type="Pfam" id="PF09864"/>
    </source>
</evidence>
<evidence type="ECO:0000256" key="2">
    <source>
        <dbReference type="ARBA" id="ARBA00023136"/>
    </source>
</evidence>
<protein>
    <submittedName>
        <fullName evidence="7">MliC family protein</fullName>
    </submittedName>
</protein>
<organism evidence="7 8">
    <name type="scientific">Psychrobacter saeujeotis</name>
    <dbReference type="NCBI Taxonomy" id="3143436"/>
    <lineage>
        <taxon>Bacteria</taxon>
        <taxon>Pseudomonadati</taxon>
        <taxon>Pseudomonadota</taxon>
        <taxon>Gammaproteobacteria</taxon>
        <taxon>Moraxellales</taxon>
        <taxon>Moraxellaceae</taxon>
        <taxon>Psychrobacter</taxon>
    </lineage>
</organism>
<keyword evidence="3" id="KW-0564">Palmitate</keyword>
<dbReference type="InterPro" id="IPR036328">
    <property type="entry name" value="MliC_sf"/>
</dbReference>
<dbReference type="Pfam" id="PF09864">
    <property type="entry name" value="MliC"/>
    <property type="match status" value="1"/>
</dbReference>
<evidence type="ECO:0000256" key="4">
    <source>
        <dbReference type="ARBA" id="ARBA00023288"/>
    </source>
</evidence>
<evidence type="ECO:0000313" key="7">
    <source>
        <dbReference type="EMBL" id="MEN2750842.1"/>
    </source>
</evidence>
<proteinExistence type="predicted"/>
<feature type="signal peptide" evidence="5">
    <location>
        <begin position="1"/>
        <end position="21"/>
    </location>
</feature>
<keyword evidence="4" id="KW-0449">Lipoprotein</keyword>
<keyword evidence="8" id="KW-1185">Reference proteome</keyword>
<evidence type="ECO:0000313" key="8">
    <source>
        <dbReference type="Proteomes" id="UP001461960"/>
    </source>
</evidence>
<dbReference type="Gene3D" id="2.40.128.200">
    <property type="match status" value="1"/>
</dbReference>
<dbReference type="InterPro" id="IPR018660">
    <property type="entry name" value="MliC"/>
</dbReference>
<feature type="chain" id="PRO_5045098891" evidence="5">
    <location>
        <begin position="22"/>
        <end position="124"/>
    </location>
</feature>
<evidence type="ECO:0000256" key="3">
    <source>
        <dbReference type="ARBA" id="ARBA00023139"/>
    </source>
</evidence>
<feature type="domain" description="C-type lysozyme inhibitor" evidence="6">
    <location>
        <begin position="39"/>
        <end position="109"/>
    </location>
</feature>
<dbReference type="SUPFAM" id="SSF141488">
    <property type="entry name" value="YdhA-like"/>
    <property type="match status" value="1"/>
</dbReference>
<evidence type="ECO:0000256" key="1">
    <source>
        <dbReference type="ARBA" id="ARBA00022729"/>
    </source>
</evidence>
<comment type="caution">
    <text evidence="7">The sequence shown here is derived from an EMBL/GenBank/DDBJ whole genome shotgun (WGS) entry which is preliminary data.</text>
</comment>
<name>A0ABU9X8Y4_9GAMM</name>
<keyword evidence="2" id="KW-0472">Membrane</keyword>
<keyword evidence="1 5" id="KW-0732">Signal</keyword>
<sequence>MKKLLAVAPFVVLLGACATNAPTTTTAPTTNTQQVVQSFTCEDDGVVTAAYAADGQAAKLNVTLPKIGLNNADIEMKQAVSGSGARYINDVNPKTTYDWQTKADFGIMTISSDNGQQYSVNCNI</sequence>
<dbReference type="EMBL" id="JBDGHN010000002">
    <property type="protein sequence ID" value="MEN2750842.1"/>
    <property type="molecule type" value="Genomic_DNA"/>
</dbReference>
<accession>A0ABU9X8Y4</accession>
<reference evidence="7 8" key="1">
    <citation type="submission" date="2024-05" db="EMBL/GenBank/DDBJ databases">
        <authorList>
            <person name="Kim H.-Y."/>
            <person name="Kim E."/>
            <person name="Cai Y."/>
            <person name="Yang S.-M."/>
            <person name="Lee W."/>
        </authorList>
    </citation>
    <scope>NUCLEOTIDE SEQUENCE [LARGE SCALE GENOMIC DNA]</scope>
    <source>
        <strain evidence="7 8">FBL11</strain>
    </source>
</reference>
<dbReference type="PROSITE" id="PS51257">
    <property type="entry name" value="PROKAR_LIPOPROTEIN"/>
    <property type="match status" value="1"/>
</dbReference>
<dbReference type="Proteomes" id="UP001461960">
    <property type="component" value="Unassembled WGS sequence"/>
</dbReference>
<gene>
    <name evidence="7" type="ORF">AAIR29_04265</name>
</gene>
<evidence type="ECO:0000256" key="5">
    <source>
        <dbReference type="SAM" id="SignalP"/>
    </source>
</evidence>
<dbReference type="RefSeq" id="WP_299215866.1">
    <property type="nucleotide sequence ID" value="NZ_JBDGHN010000002.1"/>
</dbReference>